<organism evidence="2 3">
    <name type="scientific">Corynebacterium kroppenstedtii</name>
    <dbReference type="NCBI Taxonomy" id="161879"/>
    <lineage>
        <taxon>Bacteria</taxon>
        <taxon>Bacillati</taxon>
        <taxon>Actinomycetota</taxon>
        <taxon>Actinomycetes</taxon>
        <taxon>Mycobacteriales</taxon>
        <taxon>Corynebacteriaceae</taxon>
        <taxon>Corynebacterium</taxon>
    </lineage>
</organism>
<dbReference type="PANTHER" id="PTHR42743">
    <property type="entry name" value="AMINO-ACID AMINOTRANSFERASE"/>
    <property type="match status" value="1"/>
</dbReference>
<dbReference type="InterPro" id="IPR043131">
    <property type="entry name" value="BCAT-like_N"/>
</dbReference>
<dbReference type="InterPro" id="IPR043132">
    <property type="entry name" value="BCAT-like_C"/>
</dbReference>
<dbReference type="AlphaFoldDB" id="A0A2W5SKI3"/>
<dbReference type="CDD" id="cd00449">
    <property type="entry name" value="PLPDE_IV"/>
    <property type="match status" value="1"/>
</dbReference>
<dbReference type="Gene3D" id="3.30.470.10">
    <property type="match status" value="1"/>
</dbReference>
<accession>A0A2W5SKI3</accession>
<dbReference type="GO" id="GO:0005829">
    <property type="term" value="C:cytosol"/>
    <property type="evidence" value="ECO:0007669"/>
    <property type="project" value="TreeGrafter"/>
</dbReference>
<dbReference type="InterPro" id="IPR001544">
    <property type="entry name" value="Aminotrans_IV"/>
</dbReference>
<name>A0A2W5SKI3_9CORY</name>
<dbReference type="NCBIfam" id="NF005887">
    <property type="entry name" value="PRK07849.1-2"/>
    <property type="match status" value="1"/>
</dbReference>
<dbReference type="Gene3D" id="3.20.10.10">
    <property type="entry name" value="D-amino Acid Aminotransferase, subunit A, domain 2"/>
    <property type="match status" value="1"/>
</dbReference>
<evidence type="ECO:0000313" key="3">
    <source>
        <dbReference type="Proteomes" id="UP000249432"/>
    </source>
</evidence>
<protein>
    <submittedName>
        <fullName evidence="2">Aminodeoxychorismate lyase</fullName>
    </submittedName>
</protein>
<dbReference type="NCBIfam" id="NF005886">
    <property type="entry name" value="PRK07849.1-1"/>
    <property type="match status" value="1"/>
</dbReference>
<evidence type="ECO:0000256" key="1">
    <source>
        <dbReference type="ARBA" id="ARBA00009320"/>
    </source>
</evidence>
<dbReference type="GO" id="GO:0016829">
    <property type="term" value="F:lyase activity"/>
    <property type="evidence" value="ECO:0007669"/>
    <property type="project" value="UniProtKB-KW"/>
</dbReference>
<dbReference type="GO" id="GO:0046394">
    <property type="term" value="P:carboxylic acid biosynthetic process"/>
    <property type="evidence" value="ECO:0007669"/>
    <property type="project" value="UniProtKB-ARBA"/>
</dbReference>
<comment type="similarity">
    <text evidence="1">Belongs to the class-IV pyridoxal-phosphate-dependent aminotransferase family.</text>
</comment>
<comment type="caution">
    <text evidence="2">The sequence shown here is derived from an EMBL/GenBank/DDBJ whole genome shotgun (WGS) entry which is preliminary data.</text>
</comment>
<dbReference type="InterPro" id="IPR036038">
    <property type="entry name" value="Aminotransferase-like"/>
</dbReference>
<dbReference type="Proteomes" id="UP000249432">
    <property type="component" value="Unassembled WGS sequence"/>
</dbReference>
<dbReference type="PANTHER" id="PTHR42743:SF11">
    <property type="entry name" value="AMINODEOXYCHORISMATE LYASE"/>
    <property type="match status" value="1"/>
</dbReference>
<sequence>MLHAGLDSVGREPRVHDSSQPLLFADDLAAVRGDGIFETLMLRGGSVRNLDRHAKRFRRSATMLGLPEPDLDLWGRATDLAVEEWKKQYPELADRDCGLRWVLSRGRESTGRPTGWITVAPMSEEVERGRREGVKVMSAERGFRLDLSERSPWALIGAKTLSYAANMAALRYAHEHDFDDVIFISDDGAVLEGPTSTVIVVSDRRMMTSKTDAGILAGTTQASMFGIARERGWECEERRLTLDDLKAADGVWLVSSVRVAARVLSLDGFEFDRPDTADEVEEIAAEAVGE</sequence>
<dbReference type="InterPro" id="IPR050571">
    <property type="entry name" value="Class-IV_PLP-Dep_Aminotrnsfr"/>
</dbReference>
<dbReference type="SUPFAM" id="SSF56752">
    <property type="entry name" value="D-aminoacid aminotransferase-like PLP-dependent enzymes"/>
    <property type="match status" value="1"/>
</dbReference>
<reference evidence="2 3" key="1">
    <citation type="submission" date="2017-08" db="EMBL/GenBank/DDBJ databases">
        <title>Infants hospitalized years apart are colonized by the same room-sourced microbial strains.</title>
        <authorList>
            <person name="Brooks B."/>
            <person name="Olm M.R."/>
            <person name="Firek B.A."/>
            <person name="Baker R."/>
            <person name="Thomas B.C."/>
            <person name="Morowitz M.J."/>
            <person name="Banfield J.F."/>
        </authorList>
    </citation>
    <scope>NUCLEOTIDE SEQUENCE [LARGE SCALE GENOMIC DNA]</scope>
    <source>
        <strain evidence="2">S2_003_000_R1_3</strain>
    </source>
</reference>
<evidence type="ECO:0000313" key="2">
    <source>
        <dbReference type="EMBL" id="PZR03689.1"/>
    </source>
</evidence>
<gene>
    <name evidence="2" type="ORF">DI525_09260</name>
</gene>
<proteinExistence type="inferred from homology"/>
<dbReference type="Pfam" id="PF01063">
    <property type="entry name" value="Aminotran_4"/>
    <property type="match status" value="1"/>
</dbReference>
<dbReference type="EMBL" id="QFRA01000031">
    <property type="protein sequence ID" value="PZR03689.1"/>
    <property type="molecule type" value="Genomic_DNA"/>
</dbReference>
<keyword evidence="2" id="KW-0456">Lyase</keyword>
<dbReference type="RefSeq" id="WP_303735436.1">
    <property type="nucleotide sequence ID" value="NZ_CAKZHK010000006.1"/>
</dbReference>